<dbReference type="AlphaFoldDB" id="A0A834J7T6"/>
<accession>A0A834J7T6</accession>
<evidence type="ECO:0000313" key="1">
    <source>
        <dbReference type="EMBL" id="KAF7383556.1"/>
    </source>
</evidence>
<evidence type="ECO:0000313" key="2">
    <source>
        <dbReference type="Proteomes" id="UP000614350"/>
    </source>
</evidence>
<dbReference type="EMBL" id="JACSEA010000017">
    <property type="protein sequence ID" value="KAF7383556.1"/>
    <property type="molecule type" value="Genomic_DNA"/>
</dbReference>
<proteinExistence type="predicted"/>
<reference evidence="1" key="1">
    <citation type="journal article" date="2020" name="G3 (Bethesda)">
        <title>High-Quality Assemblies for Three Invasive Social Wasps from the &lt;i&gt;Vespula&lt;/i&gt; Genus.</title>
        <authorList>
            <person name="Harrop T.W.R."/>
            <person name="Guhlin J."/>
            <person name="McLaughlin G.M."/>
            <person name="Permina E."/>
            <person name="Stockwell P."/>
            <person name="Gilligan J."/>
            <person name="Le Lec M.F."/>
            <person name="Gruber M.A.M."/>
            <person name="Quinn O."/>
            <person name="Lovegrove M."/>
            <person name="Duncan E.J."/>
            <person name="Remnant E.J."/>
            <person name="Van Eeckhoven J."/>
            <person name="Graham B."/>
            <person name="Knapp R.A."/>
            <person name="Langford K.W."/>
            <person name="Kronenberg Z."/>
            <person name="Press M.O."/>
            <person name="Eacker S.M."/>
            <person name="Wilson-Rankin E.E."/>
            <person name="Purcell J."/>
            <person name="Lester P.J."/>
            <person name="Dearden P.K."/>
        </authorList>
    </citation>
    <scope>NUCLEOTIDE SEQUENCE</scope>
    <source>
        <strain evidence="1">Marl-1</strain>
    </source>
</reference>
<name>A0A834J7T6_VESVU</name>
<gene>
    <name evidence="1" type="ORF">HZH66_012906</name>
</gene>
<organism evidence="1 2">
    <name type="scientific">Vespula vulgaris</name>
    <name type="common">Yellow jacket</name>
    <name type="synonym">Wasp</name>
    <dbReference type="NCBI Taxonomy" id="7454"/>
    <lineage>
        <taxon>Eukaryota</taxon>
        <taxon>Metazoa</taxon>
        <taxon>Ecdysozoa</taxon>
        <taxon>Arthropoda</taxon>
        <taxon>Hexapoda</taxon>
        <taxon>Insecta</taxon>
        <taxon>Pterygota</taxon>
        <taxon>Neoptera</taxon>
        <taxon>Endopterygota</taxon>
        <taxon>Hymenoptera</taxon>
        <taxon>Apocrita</taxon>
        <taxon>Aculeata</taxon>
        <taxon>Vespoidea</taxon>
        <taxon>Vespidae</taxon>
        <taxon>Vespinae</taxon>
        <taxon>Vespula</taxon>
    </lineage>
</organism>
<keyword evidence="2" id="KW-1185">Reference proteome</keyword>
<dbReference type="Proteomes" id="UP000614350">
    <property type="component" value="Unassembled WGS sequence"/>
</dbReference>
<comment type="caution">
    <text evidence="1">The sequence shown here is derived from an EMBL/GenBank/DDBJ whole genome shotgun (WGS) entry which is preliminary data.</text>
</comment>
<protein>
    <submittedName>
        <fullName evidence="1">Uncharacterized protein</fullName>
    </submittedName>
</protein>
<sequence length="119" mass="13164">MMTRCAILSKVNEFISQSSNQSDNRSNNPRIIIDKMACAAIYIGNVDQLVKSGLPSSFRLLSLVPSNSNPGSRQRRPIESRSLRRCAAADCRCVERCELIVGVNLRGLALLVDLMCLPR</sequence>